<dbReference type="STRING" id="709986.Deima_1732"/>
<dbReference type="PANTHER" id="PTHR45138">
    <property type="entry name" value="REGULATORY COMPONENTS OF SENSORY TRANSDUCTION SYSTEM"/>
    <property type="match status" value="1"/>
</dbReference>
<dbReference type="OrthoDB" id="59820at2"/>
<organism evidence="2 3">
    <name type="scientific">Deinococcus maricopensis (strain DSM 21211 / LMG 22137 / NRRL B-23946 / LB-34)</name>
    <dbReference type="NCBI Taxonomy" id="709986"/>
    <lineage>
        <taxon>Bacteria</taxon>
        <taxon>Thermotogati</taxon>
        <taxon>Deinococcota</taxon>
        <taxon>Deinococci</taxon>
        <taxon>Deinococcales</taxon>
        <taxon>Deinococcaceae</taxon>
        <taxon>Deinococcus</taxon>
    </lineage>
</organism>
<dbReference type="Gene3D" id="3.30.70.270">
    <property type="match status" value="1"/>
</dbReference>
<dbReference type="SMART" id="SM00065">
    <property type="entry name" value="GAF"/>
    <property type="match status" value="1"/>
</dbReference>
<dbReference type="InterPro" id="IPR043128">
    <property type="entry name" value="Rev_trsase/Diguanyl_cyclase"/>
</dbReference>
<reference evidence="3" key="2">
    <citation type="submission" date="2011-01" db="EMBL/GenBank/DDBJ databases">
        <title>The complete genome of Deinococcus maricopensis DSM 21211.</title>
        <authorList>
            <consortium name="US DOE Joint Genome Institute (JGI-PGF)"/>
            <person name="Lucas S."/>
            <person name="Copeland A."/>
            <person name="Lapidus A."/>
            <person name="Goodwin L."/>
            <person name="Pitluck S."/>
            <person name="Kyrpides N."/>
            <person name="Mavromatis K."/>
            <person name="Pagani I."/>
            <person name="Ivanova N."/>
            <person name="Ovchinnikova G."/>
            <person name="Zeytun A."/>
            <person name="Detter J.C."/>
            <person name="Han C."/>
            <person name="Land M."/>
            <person name="Hauser L."/>
            <person name="Markowitz V."/>
            <person name="Cheng J.-F."/>
            <person name="Hugenholtz P."/>
            <person name="Woyke T."/>
            <person name="Wu D."/>
            <person name="Pukall R."/>
            <person name="Gehrich-Schroeter G."/>
            <person name="Brambilla E."/>
            <person name="Klenk H.-P."/>
            <person name="Eisen J.A."/>
        </authorList>
    </citation>
    <scope>NUCLEOTIDE SEQUENCE [LARGE SCALE GENOMIC DNA]</scope>
    <source>
        <strain evidence="3">DSM 21211 / LMG 22137 / NRRL B-23946 / LB-34</strain>
    </source>
</reference>
<dbReference type="PANTHER" id="PTHR45138:SF9">
    <property type="entry name" value="DIGUANYLATE CYCLASE DGCM-RELATED"/>
    <property type="match status" value="1"/>
</dbReference>
<dbReference type="SMART" id="SM00267">
    <property type="entry name" value="GGDEF"/>
    <property type="match status" value="1"/>
</dbReference>
<dbReference type="GO" id="GO:1902201">
    <property type="term" value="P:negative regulation of bacterial-type flagellum-dependent cell motility"/>
    <property type="evidence" value="ECO:0007669"/>
    <property type="project" value="TreeGrafter"/>
</dbReference>
<dbReference type="GO" id="GO:0043709">
    <property type="term" value="P:cell adhesion involved in single-species biofilm formation"/>
    <property type="evidence" value="ECO:0007669"/>
    <property type="project" value="TreeGrafter"/>
</dbReference>
<evidence type="ECO:0000313" key="3">
    <source>
        <dbReference type="Proteomes" id="UP000008635"/>
    </source>
</evidence>
<dbReference type="GO" id="GO:0005886">
    <property type="term" value="C:plasma membrane"/>
    <property type="evidence" value="ECO:0007669"/>
    <property type="project" value="TreeGrafter"/>
</dbReference>
<dbReference type="InterPro" id="IPR050469">
    <property type="entry name" value="Diguanylate_Cyclase"/>
</dbReference>
<dbReference type="Pfam" id="PF00990">
    <property type="entry name" value="GGDEF"/>
    <property type="match status" value="1"/>
</dbReference>
<dbReference type="PROSITE" id="PS50887">
    <property type="entry name" value="GGDEF"/>
    <property type="match status" value="1"/>
</dbReference>
<dbReference type="InterPro" id="IPR029016">
    <property type="entry name" value="GAF-like_dom_sf"/>
</dbReference>
<dbReference type="InterPro" id="IPR029787">
    <property type="entry name" value="Nucleotide_cyclase"/>
</dbReference>
<evidence type="ECO:0000313" key="2">
    <source>
        <dbReference type="EMBL" id="ADV67381.1"/>
    </source>
</evidence>
<reference evidence="2 3" key="1">
    <citation type="journal article" date="2011" name="Stand. Genomic Sci.">
        <title>Complete genome sequence of Deinococcus maricopensis type strain (LB-34).</title>
        <authorList>
            <person name="Pukall R."/>
            <person name="Zeytun A."/>
            <person name="Lucas S."/>
            <person name="Lapidus A."/>
            <person name="Hammon N."/>
            <person name="Deshpande S."/>
            <person name="Nolan M."/>
            <person name="Cheng J.F."/>
            <person name="Pitluck S."/>
            <person name="Liolios K."/>
            <person name="Pagani I."/>
            <person name="Mikhailova N."/>
            <person name="Ivanova N."/>
            <person name="Mavromatis K."/>
            <person name="Pati A."/>
            <person name="Tapia R."/>
            <person name="Han C."/>
            <person name="Goodwin L."/>
            <person name="Chen A."/>
            <person name="Palaniappan K."/>
            <person name="Land M."/>
            <person name="Hauser L."/>
            <person name="Chang Y.J."/>
            <person name="Jeffries C.D."/>
            <person name="Brambilla E.M."/>
            <person name="Rohde M."/>
            <person name="Goker M."/>
            <person name="Detter J.C."/>
            <person name="Woyke T."/>
            <person name="Bristow J."/>
            <person name="Eisen J.A."/>
            <person name="Markowitz V."/>
            <person name="Hugenholtz P."/>
            <person name="Kyrpides N.C."/>
            <person name="Klenk H.P."/>
        </authorList>
    </citation>
    <scope>NUCLEOTIDE SEQUENCE [LARGE SCALE GENOMIC DNA]</scope>
    <source>
        <strain evidence="3">DSM 21211 / LMG 22137 / NRRL B-23946 / LB-34</strain>
    </source>
</reference>
<dbReference type="Gene3D" id="3.30.450.40">
    <property type="match status" value="1"/>
</dbReference>
<evidence type="ECO:0000259" key="1">
    <source>
        <dbReference type="PROSITE" id="PS50887"/>
    </source>
</evidence>
<dbReference type="KEGG" id="dmr:Deima_1732"/>
<accession>E8U8J2</accession>
<dbReference type="Proteomes" id="UP000008635">
    <property type="component" value="Chromosome"/>
</dbReference>
<dbReference type="eggNOG" id="COG3706">
    <property type="taxonomic scope" value="Bacteria"/>
</dbReference>
<proteinExistence type="predicted"/>
<dbReference type="HOGENOM" id="CLU_502254_0_0_0"/>
<name>E8U8J2_DEIML</name>
<dbReference type="InterPro" id="IPR003018">
    <property type="entry name" value="GAF"/>
</dbReference>
<sequence length="542" mass="59300">MPTLDVPQVSADLASTPHTRALCRALSDLAATHGALPGTHPDAPLTWTLPLPFGRHFAVHFPDAGTHPDAPALQLLQSTLPTIAGRVVDREWQGITDAAVDELTRAHDEDTALTRLQALVSAHVPATATCTRDAAHLDAGVHGDDHTLTLPIHARYRPLVALTLTGDLRGWTADDRARVTRLTRVAGALIEQIRAQTVVEHLLNFQRVSLHTPPSELYRALMDLAIQCVPGAQAGSILVYENDQYVFRAWHGYSDDEFEGVAFSAQQQQQWYGLSAQEWHDAQPRLLSAADVPVRGAGFIRDDAHKADTLPSVERIQVNLAVPILYEGEVYAMLNLDNHTRAQSFDADSVQAARLVATQAALIVHEVHARQHVRTLATTDALTGLGNRRAYDDALRRAHLHGARENVTLMVIDMAAFKQLNDLHGHAEGDDALRTVARTLLWSVRRNDQAFRWGGDEFAVILLGATESDADVVARRFARLLPAPLRAHIGIAQRGATATPAEWARLADTAMYTAKRQGLPITRASTLEHVTSGTPDRSDDLR</sequence>
<dbReference type="InterPro" id="IPR000160">
    <property type="entry name" value="GGDEF_dom"/>
</dbReference>
<dbReference type="SUPFAM" id="SSF55781">
    <property type="entry name" value="GAF domain-like"/>
    <property type="match status" value="1"/>
</dbReference>
<dbReference type="RefSeq" id="WP_013556886.1">
    <property type="nucleotide sequence ID" value="NC_014958.1"/>
</dbReference>
<dbReference type="EMBL" id="CP002454">
    <property type="protein sequence ID" value="ADV67381.1"/>
    <property type="molecule type" value="Genomic_DNA"/>
</dbReference>
<dbReference type="GO" id="GO:0052621">
    <property type="term" value="F:diguanylate cyclase activity"/>
    <property type="evidence" value="ECO:0007669"/>
    <property type="project" value="TreeGrafter"/>
</dbReference>
<protein>
    <submittedName>
        <fullName evidence="2">Diguanylate cyclase with GAF sensor</fullName>
    </submittedName>
</protein>
<dbReference type="NCBIfam" id="TIGR00254">
    <property type="entry name" value="GGDEF"/>
    <property type="match status" value="1"/>
</dbReference>
<dbReference type="SUPFAM" id="SSF55073">
    <property type="entry name" value="Nucleotide cyclase"/>
    <property type="match status" value="1"/>
</dbReference>
<dbReference type="CDD" id="cd01949">
    <property type="entry name" value="GGDEF"/>
    <property type="match status" value="1"/>
</dbReference>
<gene>
    <name evidence="2" type="ordered locus">Deima_1732</name>
</gene>
<keyword evidence="3" id="KW-1185">Reference proteome</keyword>
<feature type="domain" description="GGDEF" evidence="1">
    <location>
        <begin position="405"/>
        <end position="527"/>
    </location>
</feature>
<dbReference type="Pfam" id="PF13185">
    <property type="entry name" value="GAF_2"/>
    <property type="match status" value="1"/>
</dbReference>
<dbReference type="AlphaFoldDB" id="E8U8J2"/>